<name>A0A8C6XJ40_NAJNA</name>
<organism evidence="1 2">
    <name type="scientific">Naja naja</name>
    <name type="common">Indian cobra</name>
    <dbReference type="NCBI Taxonomy" id="35670"/>
    <lineage>
        <taxon>Eukaryota</taxon>
        <taxon>Metazoa</taxon>
        <taxon>Chordata</taxon>
        <taxon>Craniata</taxon>
        <taxon>Vertebrata</taxon>
        <taxon>Euteleostomi</taxon>
        <taxon>Lepidosauria</taxon>
        <taxon>Squamata</taxon>
        <taxon>Bifurcata</taxon>
        <taxon>Unidentata</taxon>
        <taxon>Episquamata</taxon>
        <taxon>Toxicofera</taxon>
        <taxon>Serpentes</taxon>
        <taxon>Colubroidea</taxon>
        <taxon>Elapidae</taxon>
        <taxon>Elapinae</taxon>
        <taxon>Naja</taxon>
    </lineage>
</organism>
<dbReference type="Proteomes" id="UP000694559">
    <property type="component" value="Unplaced"/>
</dbReference>
<dbReference type="Gene3D" id="2.30.30.100">
    <property type="match status" value="1"/>
</dbReference>
<dbReference type="GeneTree" id="ENSGT00940000173025"/>
<dbReference type="AlphaFoldDB" id="A0A8C6XJ40"/>
<sequence length="80" mass="9124">MKLIQLLMKLSHETVTIELKNGISDSLPLILCWLDVEPKVKSKQREAVSGRECGRGHGRRCGRRRGRGVQDDNFFISVIF</sequence>
<dbReference type="OMA" id="CWLAVEP"/>
<evidence type="ECO:0000313" key="2">
    <source>
        <dbReference type="Proteomes" id="UP000694559"/>
    </source>
</evidence>
<proteinExistence type="predicted"/>
<protein>
    <submittedName>
        <fullName evidence="1">Uncharacterized protein</fullName>
    </submittedName>
</protein>
<accession>A0A8C6XJ40</accession>
<evidence type="ECO:0000313" key="1">
    <source>
        <dbReference type="Ensembl" id="ENSNNAP00000015279.1"/>
    </source>
</evidence>
<reference evidence="1" key="2">
    <citation type="submission" date="2025-09" db="UniProtKB">
        <authorList>
            <consortium name="Ensembl"/>
        </authorList>
    </citation>
    <scope>IDENTIFICATION</scope>
</reference>
<keyword evidence="2" id="KW-1185">Reference proteome</keyword>
<reference evidence="1" key="1">
    <citation type="submission" date="2025-08" db="UniProtKB">
        <authorList>
            <consortium name="Ensembl"/>
        </authorList>
    </citation>
    <scope>IDENTIFICATION</scope>
</reference>
<dbReference type="OrthoDB" id="9626941at2759"/>
<dbReference type="Ensembl" id="ENSNNAT00000016027.1">
    <property type="protein sequence ID" value="ENSNNAP00000015279.1"/>
    <property type="gene ID" value="ENSNNAG00000010297.1"/>
</dbReference>